<accession>B0W8F5</accession>
<dbReference type="Proteomes" id="UP000002320">
    <property type="component" value="Unassembled WGS sequence"/>
</dbReference>
<organism>
    <name type="scientific">Culex quinquefasciatus</name>
    <name type="common">Southern house mosquito</name>
    <name type="synonym">Culex pungens</name>
    <dbReference type="NCBI Taxonomy" id="7176"/>
    <lineage>
        <taxon>Eukaryota</taxon>
        <taxon>Metazoa</taxon>
        <taxon>Ecdysozoa</taxon>
        <taxon>Arthropoda</taxon>
        <taxon>Hexapoda</taxon>
        <taxon>Insecta</taxon>
        <taxon>Pterygota</taxon>
        <taxon>Neoptera</taxon>
        <taxon>Endopterygota</taxon>
        <taxon>Diptera</taxon>
        <taxon>Nematocera</taxon>
        <taxon>Culicoidea</taxon>
        <taxon>Culicidae</taxon>
        <taxon>Culicinae</taxon>
        <taxon>Culicini</taxon>
        <taxon>Culex</taxon>
        <taxon>Culex</taxon>
    </lineage>
</organism>
<evidence type="ECO:0000256" key="1">
    <source>
        <dbReference type="SAM" id="MobiDB-lite"/>
    </source>
</evidence>
<name>B0W8F5_CULQU</name>
<dbReference type="OMA" id="EQPTSEY"/>
<dbReference type="HOGENOM" id="CLU_108617_0_0_1"/>
<dbReference type="OrthoDB" id="7760254at2759"/>
<proteinExistence type="predicted"/>
<sequence length="179" mass="20077">MDLGFVIRDKSSPLGQSFTQIEEGRPNFSRFHVISADVSELLYKPDPHGVPHFEHISTLEHVFEGGIEVEPVPEAVPFGLSNEGIEVVQALEVIPLADAVPAIRTHPHQQHGHAHPDYQGPYHYVKPKVQLEYGTPLEDGPVEHPKVHDEQPTSEYLPPAGNSEVPVKRQVKLLYRRRV</sequence>
<dbReference type="EMBL" id="DS231858">
    <property type="protein sequence ID" value="EDS38884.1"/>
    <property type="molecule type" value="Genomic_DNA"/>
</dbReference>
<protein>
    <submittedName>
        <fullName evidence="2 3">Uncharacterized protein</fullName>
    </submittedName>
</protein>
<keyword evidence="4" id="KW-1185">Reference proteome</keyword>
<feature type="compositionally biased region" description="Basic and acidic residues" evidence="1">
    <location>
        <begin position="141"/>
        <end position="151"/>
    </location>
</feature>
<dbReference type="eggNOG" id="ENOG502TB3E">
    <property type="taxonomic scope" value="Eukaryota"/>
</dbReference>
<dbReference type="EnsemblMetazoa" id="CPIJ002833-RA">
    <property type="protein sequence ID" value="CPIJ002833-PA"/>
    <property type="gene ID" value="CPIJ002833"/>
</dbReference>
<gene>
    <name evidence="3" type="primary">6034708</name>
    <name evidence="2" type="ORF">CpipJ_CPIJ002833</name>
</gene>
<evidence type="ECO:0000313" key="3">
    <source>
        <dbReference type="EnsemblMetazoa" id="CPIJ002833-PA"/>
    </source>
</evidence>
<feature type="region of interest" description="Disordered" evidence="1">
    <location>
        <begin position="136"/>
        <end position="164"/>
    </location>
</feature>
<dbReference type="VEuPathDB" id="VectorBase:CPIJ002833"/>
<evidence type="ECO:0000313" key="2">
    <source>
        <dbReference type="EMBL" id="EDS38884.1"/>
    </source>
</evidence>
<dbReference type="InParanoid" id="B0W8F5"/>
<dbReference type="VEuPathDB" id="VectorBase:CQUJHB014917"/>
<dbReference type="KEGG" id="cqu:CpipJ_CPIJ002833"/>
<reference evidence="2" key="1">
    <citation type="submission" date="2007-03" db="EMBL/GenBank/DDBJ databases">
        <title>Annotation of Culex pipiens quinquefasciatus.</title>
        <authorList>
            <consortium name="The Broad Institute Genome Sequencing Platform"/>
            <person name="Atkinson P.W."/>
            <person name="Hemingway J."/>
            <person name="Christensen B.M."/>
            <person name="Higgs S."/>
            <person name="Kodira C."/>
            <person name="Hannick L."/>
            <person name="Megy K."/>
            <person name="O'Leary S."/>
            <person name="Pearson M."/>
            <person name="Haas B.J."/>
            <person name="Mauceli E."/>
            <person name="Wortman J.R."/>
            <person name="Lee N.H."/>
            <person name="Guigo R."/>
            <person name="Stanke M."/>
            <person name="Alvarado L."/>
            <person name="Amedeo P."/>
            <person name="Antoine C.H."/>
            <person name="Arensburger P."/>
            <person name="Bidwell S.L."/>
            <person name="Crawford M."/>
            <person name="Camaro F."/>
            <person name="Devon K."/>
            <person name="Engels R."/>
            <person name="Hammond M."/>
            <person name="Howarth C."/>
            <person name="Koehrsen M."/>
            <person name="Lawson D."/>
            <person name="Montgomery P."/>
            <person name="Nene V."/>
            <person name="Nusbaum C."/>
            <person name="Puiu D."/>
            <person name="Romero-Severson J."/>
            <person name="Severson D.W."/>
            <person name="Shumway M."/>
            <person name="Sisk P."/>
            <person name="Stolte C."/>
            <person name="Zeng Q."/>
            <person name="Eisenstadt E."/>
            <person name="Fraser-Liggett C."/>
            <person name="Strausberg R."/>
            <person name="Galagan J."/>
            <person name="Birren B."/>
            <person name="Collins F.H."/>
        </authorList>
    </citation>
    <scope>NUCLEOTIDE SEQUENCE [LARGE SCALE GENOMIC DNA]</scope>
    <source>
        <strain evidence="2">JHB</strain>
    </source>
</reference>
<dbReference type="AlphaFoldDB" id="B0W8F5"/>
<evidence type="ECO:0000313" key="4">
    <source>
        <dbReference type="Proteomes" id="UP000002320"/>
    </source>
</evidence>
<reference evidence="3" key="2">
    <citation type="submission" date="2020-05" db="UniProtKB">
        <authorList>
            <consortium name="EnsemblMetazoa"/>
        </authorList>
    </citation>
    <scope>IDENTIFICATION</scope>
    <source>
        <strain evidence="3">JHB</strain>
    </source>
</reference>